<feature type="domain" description="SET" evidence="1">
    <location>
        <begin position="315"/>
        <end position="514"/>
    </location>
</feature>
<name>A0A8K0JNK5_9TREE</name>
<dbReference type="PANTHER" id="PTHR47643">
    <property type="entry name" value="TPR DOMAIN PROTEIN (AFU_ORTHOLOGUE AFUA_5G12710)"/>
    <property type="match status" value="1"/>
</dbReference>
<dbReference type="InterPro" id="IPR053209">
    <property type="entry name" value="Gramillin-biosynth_MTr"/>
</dbReference>
<dbReference type="PANTHER" id="PTHR47643:SF2">
    <property type="entry name" value="TPR DOMAIN PROTEIN (AFU_ORTHOLOGUE AFUA_5G12710)"/>
    <property type="match status" value="1"/>
</dbReference>
<comment type="caution">
    <text evidence="2">The sequence shown here is derived from an EMBL/GenBank/DDBJ whole genome shotgun (WGS) entry which is preliminary data.</text>
</comment>
<dbReference type="AlphaFoldDB" id="A0A8K0JNK5"/>
<dbReference type="Gene3D" id="1.25.40.10">
    <property type="entry name" value="Tetratricopeptide repeat domain"/>
    <property type="match status" value="1"/>
</dbReference>
<gene>
    <name evidence="2" type="ORF">FFLO_03014</name>
</gene>
<sequence length="742" mass="84990">MLIEKRYHHKYLLTRLTTSPVRSSSNTCIVSDPQGSSIILETYDYPLFPLPIKGHARNVDPDEDDFAKVWRKGSYLLIKEPKLNQMYESTTRGDLKFCLVAWSVTDLVWLEEDDPLVTGVDWLDARRVVFCDEDDDERKKGKEQKSLMQWKDDGNKAYGKRDFLEADNLYTRGIAQHTDNPDLHLLYLNRSATNLALERYPAALSDVDIALDLVQRKLQTCGLASEEYHKTIKWDEKGRIRRAKCFYKLREWKKARDTFVDVLERFPDAKEAQTGLRQSVDRLKEQAKGEYDYLALFLQVREKNQPRLDIADYIGPVEIARSCQTDRTLKTTRAVKAGELLLANKAIAAVFPSDWKGGRRKINNNLLRFIEDTPCASRLPAELTYKWLHQPQLRSTIEKLPRGPGIKQPKVFPVSDMYTSKPKDELKEVPLDPNMIDRVASFASYTFDSLNYIGTGVDTRNPQPIGDPCAVFPYSSFIHHSCLGNAVSTCIGDVQFVRAIRDIPANTEITMSYMYDHQYYRRQRLLEERFGLSYQCGCELCVEERKEGTQKLRVRRDLKLSFEADSYLNQMGITGTLSQVRKDFEKCTKRVELIRKTYSPTRPAGLFVELLIPLQVIGHCKVTIGNITGADTAGDAIEYFKKALRCIGVILAEDSEKPSELPIADIPRYSPILSPSRVYHGHAIALMANIAEGYSIMGKQFEAKRWADAMVWADRVMVSPSLPLFKEMNRAIIAKFHIDRYL</sequence>
<dbReference type="Gene3D" id="2.170.270.10">
    <property type="entry name" value="SET domain"/>
    <property type="match status" value="1"/>
</dbReference>
<evidence type="ECO:0000313" key="2">
    <source>
        <dbReference type="EMBL" id="KAG7553582.1"/>
    </source>
</evidence>
<evidence type="ECO:0000259" key="1">
    <source>
        <dbReference type="PROSITE" id="PS50280"/>
    </source>
</evidence>
<dbReference type="PROSITE" id="PS50280">
    <property type="entry name" value="SET"/>
    <property type="match status" value="1"/>
</dbReference>
<dbReference type="InterPro" id="IPR011990">
    <property type="entry name" value="TPR-like_helical_dom_sf"/>
</dbReference>
<evidence type="ECO:0000313" key="3">
    <source>
        <dbReference type="Proteomes" id="UP000812966"/>
    </source>
</evidence>
<dbReference type="InterPro" id="IPR046341">
    <property type="entry name" value="SET_dom_sf"/>
</dbReference>
<dbReference type="CDD" id="cd20071">
    <property type="entry name" value="SET_SMYD"/>
    <property type="match status" value="1"/>
</dbReference>
<dbReference type="EMBL" id="JABELV010000052">
    <property type="protein sequence ID" value="KAG7553582.1"/>
    <property type="molecule type" value="Genomic_DNA"/>
</dbReference>
<dbReference type="Pfam" id="PF00856">
    <property type="entry name" value="SET"/>
    <property type="match status" value="1"/>
</dbReference>
<keyword evidence="3" id="KW-1185">Reference proteome</keyword>
<protein>
    <recommendedName>
        <fullName evidence="1">SET domain-containing protein</fullName>
    </recommendedName>
</protein>
<accession>A0A8K0JNK5</accession>
<dbReference type="InterPro" id="IPR001214">
    <property type="entry name" value="SET_dom"/>
</dbReference>
<reference evidence="2" key="1">
    <citation type="submission" date="2020-04" db="EMBL/GenBank/DDBJ databases">
        <title>Analysis of mating type loci in Filobasidium floriforme.</title>
        <authorList>
            <person name="Nowrousian M."/>
        </authorList>
    </citation>
    <scope>NUCLEOTIDE SEQUENCE</scope>
    <source>
        <strain evidence="2">CBS 6242</strain>
    </source>
</reference>
<dbReference type="SUPFAM" id="SSF48452">
    <property type="entry name" value="TPR-like"/>
    <property type="match status" value="1"/>
</dbReference>
<organism evidence="2 3">
    <name type="scientific">Filobasidium floriforme</name>
    <dbReference type="NCBI Taxonomy" id="5210"/>
    <lineage>
        <taxon>Eukaryota</taxon>
        <taxon>Fungi</taxon>
        <taxon>Dikarya</taxon>
        <taxon>Basidiomycota</taxon>
        <taxon>Agaricomycotina</taxon>
        <taxon>Tremellomycetes</taxon>
        <taxon>Filobasidiales</taxon>
        <taxon>Filobasidiaceae</taxon>
        <taxon>Filobasidium</taxon>
    </lineage>
</organism>
<proteinExistence type="predicted"/>
<dbReference type="Proteomes" id="UP000812966">
    <property type="component" value="Unassembled WGS sequence"/>
</dbReference>
<dbReference type="SUPFAM" id="SSF82199">
    <property type="entry name" value="SET domain"/>
    <property type="match status" value="1"/>
</dbReference>